<reference evidence="2" key="2">
    <citation type="submission" date="2023-11" db="UniProtKB">
        <authorList>
            <consortium name="WormBaseParasite"/>
        </authorList>
    </citation>
    <scope>IDENTIFICATION</scope>
</reference>
<protein>
    <submittedName>
        <fullName evidence="2">Uncharacterized protein</fullName>
    </submittedName>
</protein>
<proteinExistence type="predicted"/>
<name>A0AA85JM28_TRIRE</name>
<dbReference type="Proteomes" id="UP000050795">
    <property type="component" value="Unassembled WGS sequence"/>
</dbReference>
<organism evidence="1 2">
    <name type="scientific">Trichobilharzia regenti</name>
    <name type="common">Nasal bird schistosome</name>
    <dbReference type="NCBI Taxonomy" id="157069"/>
    <lineage>
        <taxon>Eukaryota</taxon>
        <taxon>Metazoa</taxon>
        <taxon>Spiralia</taxon>
        <taxon>Lophotrochozoa</taxon>
        <taxon>Platyhelminthes</taxon>
        <taxon>Trematoda</taxon>
        <taxon>Digenea</taxon>
        <taxon>Strigeidida</taxon>
        <taxon>Schistosomatoidea</taxon>
        <taxon>Schistosomatidae</taxon>
        <taxon>Trichobilharzia</taxon>
    </lineage>
</organism>
<sequence>MYIFHGFSKVSWVHFRSTWTSTRPRKCTCYSEYARSHQCCHSAIFPWPHQLLQCISTRASSHTCSTESPVIEKCKMELVT</sequence>
<evidence type="ECO:0000313" key="1">
    <source>
        <dbReference type="Proteomes" id="UP000050795"/>
    </source>
</evidence>
<keyword evidence="1" id="KW-1185">Reference proteome</keyword>
<reference evidence="1" key="1">
    <citation type="submission" date="2022-06" db="EMBL/GenBank/DDBJ databases">
        <authorList>
            <person name="Berger JAMES D."/>
            <person name="Berger JAMES D."/>
        </authorList>
    </citation>
    <scope>NUCLEOTIDE SEQUENCE [LARGE SCALE GENOMIC DNA]</scope>
</reference>
<dbReference type="WBParaSite" id="TREG1_28870.1">
    <property type="protein sequence ID" value="TREG1_28870.1"/>
    <property type="gene ID" value="TREG1_28870"/>
</dbReference>
<evidence type="ECO:0000313" key="2">
    <source>
        <dbReference type="WBParaSite" id="TREG1_28870.1"/>
    </source>
</evidence>
<accession>A0AA85JM28</accession>
<dbReference type="AlphaFoldDB" id="A0AA85JM28"/>